<evidence type="ECO:0000256" key="4">
    <source>
        <dbReference type="HAMAP-Rule" id="MF_03135"/>
    </source>
</evidence>
<dbReference type="PROSITE" id="PS01127">
    <property type="entry name" value="EF_TS_2"/>
    <property type="match status" value="1"/>
</dbReference>
<evidence type="ECO:0000259" key="7">
    <source>
        <dbReference type="Pfam" id="PF00889"/>
    </source>
</evidence>
<feature type="signal peptide" evidence="6">
    <location>
        <begin position="1"/>
        <end position="16"/>
    </location>
</feature>
<dbReference type="AlphaFoldDB" id="A0A6U3QM16"/>
<feature type="domain" description="Translation elongation factor EFTs/EF1B dimerisation" evidence="7">
    <location>
        <begin position="107"/>
        <end position="306"/>
    </location>
</feature>
<evidence type="ECO:0000256" key="1">
    <source>
        <dbReference type="ARBA" id="ARBA00005532"/>
    </source>
</evidence>
<dbReference type="Gene3D" id="3.30.479.20">
    <property type="entry name" value="Elongation factor Ts, dimerisation domain"/>
    <property type="match status" value="2"/>
</dbReference>
<keyword evidence="4" id="KW-0496">Mitochondrion</keyword>
<dbReference type="FunFam" id="1.10.8.10:FF:000001">
    <property type="entry name" value="Elongation factor Ts"/>
    <property type="match status" value="1"/>
</dbReference>
<protein>
    <recommendedName>
        <fullName evidence="4">Elongation factor Ts, mitochondrial</fullName>
        <shortName evidence="4">EF-Ts</shortName>
        <shortName evidence="4">EF-TsMt</shortName>
    </recommendedName>
</protein>
<organism evidence="8">
    <name type="scientific">Ditylum brightwellii</name>
    <dbReference type="NCBI Taxonomy" id="49249"/>
    <lineage>
        <taxon>Eukaryota</taxon>
        <taxon>Sar</taxon>
        <taxon>Stramenopiles</taxon>
        <taxon>Ochrophyta</taxon>
        <taxon>Bacillariophyta</taxon>
        <taxon>Mediophyceae</taxon>
        <taxon>Lithodesmiophycidae</taxon>
        <taxon>Lithodesmiales</taxon>
        <taxon>Lithodesmiaceae</taxon>
        <taxon>Ditylum</taxon>
    </lineage>
</organism>
<dbReference type="InterPro" id="IPR018101">
    <property type="entry name" value="Transl_elong_Ts_CS"/>
</dbReference>
<dbReference type="NCBIfam" id="TIGR00116">
    <property type="entry name" value="tsf"/>
    <property type="match status" value="1"/>
</dbReference>
<evidence type="ECO:0000313" key="8">
    <source>
        <dbReference type="EMBL" id="CAD9324443.1"/>
    </source>
</evidence>
<comment type="similarity">
    <text evidence="1 4 5">Belongs to the EF-Ts family.</text>
</comment>
<dbReference type="PROSITE" id="PS01126">
    <property type="entry name" value="EF_TS_1"/>
    <property type="match status" value="1"/>
</dbReference>
<keyword evidence="3 4" id="KW-0648">Protein biosynthesis</keyword>
<dbReference type="InterPro" id="IPR001816">
    <property type="entry name" value="Transl_elong_EFTs/EF1B"/>
</dbReference>
<dbReference type="SUPFAM" id="SSF54713">
    <property type="entry name" value="Elongation factor Ts (EF-Ts), dimerisation domain"/>
    <property type="match status" value="2"/>
</dbReference>
<dbReference type="HAMAP" id="MF_00050">
    <property type="entry name" value="EF_Ts"/>
    <property type="match status" value="1"/>
</dbReference>
<dbReference type="GO" id="GO:0005739">
    <property type="term" value="C:mitochondrion"/>
    <property type="evidence" value="ECO:0007669"/>
    <property type="project" value="UniProtKB-SubCell"/>
</dbReference>
<keyword evidence="6" id="KW-0732">Signal</keyword>
<evidence type="ECO:0000256" key="3">
    <source>
        <dbReference type="ARBA" id="ARBA00022917"/>
    </source>
</evidence>
<sequence>MKASALLVLLAAPVAAAFVPSSVPFVRNAATSTSLSMAVTTAQIKELRDATGAGMMDCKKALIETDGDVDAANEWLRKSGLVKADKKAARTAAEGKIIVATSEGKSVMVEVNCETDFVAKDDGFLGFANTVAQAAASAESEDVATIMGSPDDNDSLEATRQALVAKIGENIQVRRVAGMGSADTVVGDYVHFGKIGVLVELEGGTPQLATDVAMHVAAMNPPYATAEQVPAEDLEKEKSILAAQVAESGKPPEIIEKMVEGRLRKYLEEICLVSQTYVKTGDKTVGKYLEENGAKMIGFKRIEVGEGIEKKVDDFAAEVAKMAGGGK</sequence>
<keyword evidence="2 4" id="KW-0251">Elongation factor</keyword>
<dbReference type="EMBL" id="HBGN01012683">
    <property type="protein sequence ID" value="CAD9324443.1"/>
    <property type="molecule type" value="Transcribed_RNA"/>
</dbReference>
<dbReference type="Gene3D" id="1.10.286.20">
    <property type="match status" value="1"/>
</dbReference>
<evidence type="ECO:0000256" key="5">
    <source>
        <dbReference type="RuleBase" id="RU000642"/>
    </source>
</evidence>
<dbReference type="Pfam" id="PF00889">
    <property type="entry name" value="EF_TS"/>
    <property type="match status" value="1"/>
</dbReference>
<dbReference type="FunFam" id="1.10.286.20:FF:000001">
    <property type="entry name" value="Elongation factor Ts"/>
    <property type="match status" value="1"/>
</dbReference>
<name>A0A6U3QM16_9STRA</name>
<dbReference type="InterPro" id="IPR014039">
    <property type="entry name" value="Transl_elong_EFTs/EF1B_dimer"/>
</dbReference>
<comment type="function">
    <text evidence="4 5">Associates with the EF-Tu.GDP complex and induces the exchange of GDP to GTP. It remains bound to the aminoacyl-tRNA.EF-Tu.GTP complex up to the GTP hydrolysis stage on the ribosome.</text>
</comment>
<evidence type="ECO:0000256" key="2">
    <source>
        <dbReference type="ARBA" id="ARBA00022768"/>
    </source>
</evidence>
<dbReference type="SUPFAM" id="SSF46934">
    <property type="entry name" value="UBA-like"/>
    <property type="match status" value="1"/>
</dbReference>
<feature type="chain" id="PRO_5030160079" description="Elongation factor Ts, mitochondrial" evidence="6">
    <location>
        <begin position="17"/>
        <end position="327"/>
    </location>
</feature>
<accession>A0A6U3QM16</accession>
<dbReference type="PANTHER" id="PTHR11741">
    <property type="entry name" value="ELONGATION FACTOR TS"/>
    <property type="match status" value="1"/>
</dbReference>
<dbReference type="Gene3D" id="1.10.8.10">
    <property type="entry name" value="DNA helicase RuvA subunit, C-terminal domain"/>
    <property type="match status" value="1"/>
</dbReference>
<evidence type="ECO:0000256" key="6">
    <source>
        <dbReference type="SAM" id="SignalP"/>
    </source>
</evidence>
<comment type="subcellular location">
    <subcellularLocation>
        <location evidence="4">Mitochondrion</location>
    </subcellularLocation>
</comment>
<dbReference type="InterPro" id="IPR036402">
    <property type="entry name" value="EF-Ts_dimer_sf"/>
</dbReference>
<dbReference type="CDD" id="cd14275">
    <property type="entry name" value="UBA_EF-Ts"/>
    <property type="match status" value="1"/>
</dbReference>
<gene>
    <name evidence="8" type="ORF">DBRI1063_LOCUS8072</name>
</gene>
<dbReference type="PANTHER" id="PTHR11741:SF0">
    <property type="entry name" value="ELONGATION FACTOR TS, MITOCHONDRIAL"/>
    <property type="match status" value="1"/>
</dbReference>
<dbReference type="GO" id="GO:0003746">
    <property type="term" value="F:translation elongation factor activity"/>
    <property type="evidence" value="ECO:0007669"/>
    <property type="project" value="UniProtKB-UniRule"/>
</dbReference>
<proteinExistence type="inferred from homology"/>
<reference evidence="8" key="1">
    <citation type="submission" date="2021-01" db="EMBL/GenBank/DDBJ databases">
        <authorList>
            <person name="Corre E."/>
            <person name="Pelletier E."/>
            <person name="Niang G."/>
            <person name="Scheremetjew M."/>
            <person name="Finn R."/>
            <person name="Kale V."/>
            <person name="Holt S."/>
            <person name="Cochrane G."/>
            <person name="Meng A."/>
            <person name="Brown T."/>
            <person name="Cohen L."/>
        </authorList>
    </citation>
    <scope>NUCLEOTIDE SEQUENCE</scope>
    <source>
        <strain evidence="8">Pop2</strain>
    </source>
</reference>
<dbReference type="InterPro" id="IPR009060">
    <property type="entry name" value="UBA-like_sf"/>
</dbReference>